<dbReference type="InterPro" id="IPR015897">
    <property type="entry name" value="CHK_kinase-like"/>
</dbReference>
<evidence type="ECO:0000259" key="1">
    <source>
        <dbReference type="SMART" id="SM00587"/>
    </source>
</evidence>
<dbReference type="SUPFAM" id="SSF56112">
    <property type="entry name" value="Protein kinase-like (PK-like)"/>
    <property type="match status" value="1"/>
</dbReference>
<dbReference type="InterPro" id="IPR052961">
    <property type="entry name" value="Oxido-Kinase-like_Enzymes"/>
</dbReference>
<reference evidence="2 3" key="2">
    <citation type="submission" date="2018-11" db="EMBL/GenBank/DDBJ databases">
        <authorList>
            <consortium name="Pathogen Informatics"/>
        </authorList>
    </citation>
    <scope>NUCLEOTIDE SEQUENCE [LARGE SCALE GENOMIC DNA]</scope>
</reference>
<proteinExistence type="predicted"/>
<reference evidence="4" key="1">
    <citation type="submission" date="2017-02" db="UniProtKB">
        <authorList>
            <consortium name="WormBaseParasite"/>
        </authorList>
    </citation>
    <scope>IDENTIFICATION</scope>
</reference>
<evidence type="ECO:0000313" key="3">
    <source>
        <dbReference type="Proteomes" id="UP000271162"/>
    </source>
</evidence>
<dbReference type="Pfam" id="PF07914">
    <property type="entry name" value="DUF1679"/>
    <property type="match status" value="1"/>
</dbReference>
<dbReference type="WBParaSite" id="NBR_0001798901-mRNA-1">
    <property type="protein sequence ID" value="NBR_0001798901-mRNA-1"/>
    <property type="gene ID" value="NBR_0001798901"/>
</dbReference>
<dbReference type="Proteomes" id="UP000271162">
    <property type="component" value="Unassembled WGS sequence"/>
</dbReference>
<dbReference type="EMBL" id="UYSL01023106">
    <property type="protein sequence ID" value="VDL81708.1"/>
    <property type="molecule type" value="Genomic_DNA"/>
</dbReference>
<dbReference type="AlphaFoldDB" id="A0A0N4YLJ7"/>
<sequence>MDHQDHWSDLCRWIVSVLAKEHGQTPLISQKVPMLDALGHMSSIIRLHLAWPSKADGLPASVVLKIPTPLTMDKTFESMEDDESPKNCNAKVDENVNNIFLEMMHEVEAETYAELQKERPEGLRIPHYYGYLPFSSSTPCILMEDVHPGKVYDLVSGFDDAQLYKIVDQLVALHVFCFTHDGWDKIGVAMTGENPAYQEFMLMMEMLNKNLICEYPALKPGLTLLQENLLKNYSWHRDHIYRYRNPAALRTFVHGDLWTANIIWRNGDIAAIIDWTLCRPGALTEDLQRMLAACCTVERRQRMTKPLVEYYYDQVKTKMEGKSMPMPFTFADLQDDYNSTLPFICGQTMFSVAFWLRTNVVRKGGKNDSARVDEMIKRLHSFVDETVQSQKWIAT</sequence>
<evidence type="ECO:0000313" key="4">
    <source>
        <dbReference type="WBParaSite" id="NBR_0001798901-mRNA-1"/>
    </source>
</evidence>
<protein>
    <submittedName>
        <fullName evidence="4">CHK domain-containing protein</fullName>
    </submittedName>
</protein>
<dbReference type="OMA" id="WDKNDDI"/>
<dbReference type="InterPro" id="IPR011009">
    <property type="entry name" value="Kinase-like_dom_sf"/>
</dbReference>
<name>A0A0N4YLJ7_NIPBR</name>
<evidence type="ECO:0000313" key="2">
    <source>
        <dbReference type="EMBL" id="VDL81708.1"/>
    </source>
</evidence>
<dbReference type="PANTHER" id="PTHR23020:SF20">
    <property type="entry name" value="CHK KINASE-LIKE DOMAIN-CONTAINING PROTEIN"/>
    <property type="match status" value="1"/>
</dbReference>
<dbReference type="Gene3D" id="3.90.1200.10">
    <property type="match status" value="1"/>
</dbReference>
<dbReference type="SMART" id="SM00587">
    <property type="entry name" value="CHK"/>
    <property type="match status" value="1"/>
</dbReference>
<organism evidence="4">
    <name type="scientific">Nippostrongylus brasiliensis</name>
    <name type="common">Rat hookworm</name>
    <dbReference type="NCBI Taxonomy" id="27835"/>
    <lineage>
        <taxon>Eukaryota</taxon>
        <taxon>Metazoa</taxon>
        <taxon>Ecdysozoa</taxon>
        <taxon>Nematoda</taxon>
        <taxon>Chromadorea</taxon>
        <taxon>Rhabditida</taxon>
        <taxon>Rhabditina</taxon>
        <taxon>Rhabditomorpha</taxon>
        <taxon>Strongyloidea</taxon>
        <taxon>Heligmosomidae</taxon>
        <taxon>Nippostrongylus</taxon>
    </lineage>
</organism>
<accession>A0A0N4YLJ7</accession>
<dbReference type="PANTHER" id="PTHR23020">
    <property type="entry name" value="UNCHARACTERIZED NUCLEAR HORMONE RECEPTOR-RELATED"/>
    <property type="match status" value="1"/>
</dbReference>
<dbReference type="OrthoDB" id="5873804at2759"/>
<keyword evidence="3" id="KW-1185">Reference proteome</keyword>
<dbReference type="InterPro" id="IPR012877">
    <property type="entry name" value="Dhs-27"/>
</dbReference>
<feature type="domain" description="CHK kinase-like" evidence="1">
    <location>
        <begin position="141"/>
        <end position="321"/>
    </location>
</feature>
<gene>
    <name evidence="2" type="ORF">NBR_LOCUS17988</name>
</gene>